<evidence type="ECO:0000256" key="1">
    <source>
        <dbReference type="SAM" id="MobiDB-lite"/>
    </source>
</evidence>
<protein>
    <submittedName>
        <fullName evidence="3">Uncharacterized protein</fullName>
    </submittedName>
</protein>
<evidence type="ECO:0000313" key="3">
    <source>
        <dbReference type="EMBL" id="ALX04967.1"/>
    </source>
</evidence>
<evidence type="ECO:0000256" key="2">
    <source>
        <dbReference type="SAM" id="Phobius"/>
    </source>
</evidence>
<feature type="compositionally biased region" description="Low complexity" evidence="1">
    <location>
        <begin position="158"/>
        <end position="169"/>
    </location>
</feature>
<keyword evidence="4" id="KW-1185">Reference proteome</keyword>
<sequence length="176" mass="18748">MPSDVVVLVATAVLAVVTVVAAVVAVLAARRVARGPVPAVPEAPPLEPVHEDVAASVVPGELVRVERTRAPRTDLPVSERSGALAPRVVEGRVVVPPTQDQVVAATLSRPQVRLAVVAEGLAHALRPESRDRISALVRREYRGRRRERLRAGRRAARAAHASALPTAPADQWLGER</sequence>
<evidence type="ECO:0000313" key="4">
    <source>
        <dbReference type="Proteomes" id="UP000067689"/>
    </source>
</evidence>
<gene>
    <name evidence="3" type="ORF">AERYTH_09765</name>
</gene>
<keyword evidence="2" id="KW-0812">Transmembrane</keyword>
<dbReference type="RefSeq" id="WP_067857873.1">
    <property type="nucleotide sequence ID" value="NZ_CP011502.1"/>
</dbReference>
<dbReference type="OrthoDB" id="3748934at2"/>
<dbReference type="EMBL" id="CP011502">
    <property type="protein sequence ID" value="ALX04967.1"/>
    <property type="molecule type" value="Genomic_DNA"/>
</dbReference>
<dbReference type="KEGG" id="aer:AERYTH_09765"/>
<reference evidence="3 4" key="1">
    <citation type="journal article" date="1991" name="Int. J. Syst. Bacteriol.">
        <title>Description of the erythromycin-producing bacterium Arthrobacter sp. strain NRRL B-3381 as Aeromicrobium erythreum gen. nov., sp. nov.</title>
        <authorList>
            <person name="Miller E.S."/>
            <person name="Woese C.R."/>
            <person name="Brenner S."/>
        </authorList>
    </citation>
    <scope>NUCLEOTIDE SEQUENCE [LARGE SCALE GENOMIC DNA]</scope>
    <source>
        <strain evidence="3 4">AR18</strain>
    </source>
</reference>
<organism evidence="3 4">
    <name type="scientific">Aeromicrobium erythreum</name>
    <dbReference type="NCBI Taxonomy" id="2041"/>
    <lineage>
        <taxon>Bacteria</taxon>
        <taxon>Bacillati</taxon>
        <taxon>Actinomycetota</taxon>
        <taxon>Actinomycetes</taxon>
        <taxon>Propionibacteriales</taxon>
        <taxon>Nocardioidaceae</taxon>
        <taxon>Aeromicrobium</taxon>
    </lineage>
</organism>
<name>A0A0U3THA1_9ACTN</name>
<proteinExistence type="predicted"/>
<dbReference type="Proteomes" id="UP000067689">
    <property type="component" value="Chromosome"/>
</dbReference>
<feature type="transmembrane region" description="Helical" evidence="2">
    <location>
        <begin position="6"/>
        <end position="29"/>
    </location>
</feature>
<keyword evidence="2" id="KW-0472">Membrane</keyword>
<feature type="region of interest" description="Disordered" evidence="1">
    <location>
        <begin position="156"/>
        <end position="176"/>
    </location>
</feature>
<dbReference type="PATRIC" id="fig|2041.4.peg.2041"/>
<keyword evidence="2" id="KW-1133">Transmembrane helix</keyword>
<dbReference type="AlphaFoldDB" id="A0A0U3THA1"/>
<dbReference type="STRING" id="2041.AERYTH_09765"/>
<accession>A0A0U3THA1</accession>